<dbReference type="PANTHER" id="PTHR43757:SF11">
    <property type="entry name" value="SARCOSINE DEHYDROGENASE"/>
    <property type="match status" value="1"/>
</dbReference>
<dbReference type="Pfam" id="PF08669">
    <property type="entry name" value="GCV_T_C"/>
    <property type="match status" value="1"/>
</dbReference>
<dbReference type="KEGG" id="csol:105364420"/>
<gene>
    <name evidence="7" type="primary">LOC105364420</name>
</gene>
<evidence type="ECO:0000259" key="4">
    <source>
        <dbReference type="Pfam" id="PF08669"/>
    </source>
</evidence>
<dbReference type="SUPFAM" id="SSF54373">
    <property type="entry name" value="FAD-linked reductases, C-terminal domain"/>
    <property type="match status" value="1"/>
</dbReference>
<accession>A0AAJ6YM98</accession>
<dbReference type="InterPro" id="IPR006076">
    <property type="entry name" value="FAD-dep_OxRdtase"/>
</dbReference>
<dbReference type="Pfam" id="PF01571">
    <property type="entry name" value="GCV_T"/>
    <property type="match status" value="1"/>
</dbReference>
<keyword evidence="6" id="KW-1185">Reference proteome</keyword>
<dbReference type="AlphaFoldDB" id="A0AAJ6YM98"/>
<feature type="domain" description="FAD dependent oxidoreductase" evidence="2">
    <location>
        <begin position="74"/>
        <end position="430"/>
    </location>
</feature>
<protein>
    <submittedName>
        <fullName evidence="7">Sarcosine dehydrogenase, mitochondrial</fullName>
    </submittedName>
</protein>
<dbReference type="InterPro" id="IPR036188">
    <property type="entry name" value="FAD/NAD-bd_sf"/>
</dbReference>
<dbReference type="InterPro" id="IPR028896">
    <property type="entry name" value="GcvT/YgfZ/DmdA"/>
</dbReference>
<dbReference type="Pfam" id="PF16350">
    <property type="entry name" value="FAO_M"/>
    <property type="match status" value="1"/>
</dbReference>
<dbReference type="Gene3D" id="3.50.50.60">
    <property type="entry name" value="FAD/NAD(P)-binding domain"/>
    <property type="match status" value="1"/>
</dbReference>
<dbReference type="Gene3D" id="3.30.1360.120">
    <property type="entry name" value="Probable tRNA modification gtpase trme, domain 1"/>
    <property type="match status" value="1"/>
</dbReference>
<dbReference type="SUPFAM" id="SSF51905">
    <property type="entry name" value="FAD/NAD(P)-binding domain"/>
    <property type="match status" value="1"/>
</dbReference>
<dbReference type="SUPFAM" id="SSF101790">
    <property type="entry name" value="Aminomethyltransferase beta-barrel domain"/>
    <property type="match status" value="1"/>
</dbReference>
<feature type="domain" description="GCVT N-terminal" evidence="3">
    <location>
        <begin position="491"/>
        <end position="803"/>
    </location>
</feature>
<evidence type="ECO:0000259" key="2">
    <source>
        <dbReference type="Pfam" id="PF01266"/>
    </source>
</evidence>
<feature type="domain" description="Aminomethyltransferase C-terminal" evidence="4">
    <location>
        <begin position="823"/>
        <end position="907"/>
    </location>
</feature>
<dbReference type="RefSeq" id="XP_011500635.1">
    <property type="nucleotide sequence ID" value="XM_011502333.1"/>
</dbReference>
<dbReference type="Gene3D" id="3.30.70.1400">
    <property type="entry name" value="Aminomethyltransferase beta-barrel domains"/>
    <property type="match status" value="1"/>
</dbReference>
<dbReference type="SUPFAM" id="SSF103025">
    <property type="entry name" value="Folate-binding domain"/>
    <property type="match status" value="1"/>
</dbReference>
<dbReference type="InterPro" id="IPR027266">
    <property type="entry name" value="TrmE/GcvT-like"/>
</dbReference>
<dbReference type="Gene3D" id="2.40.30.110">
    <property type="entry name" value="Aminomethyltransferase beta-barrel domains"/>
    <property type="match status" value="1"/>
</dbReference>
<dbReference type="PANTHER" id="PTHR43757">
    <property type="entry name" value="AMINOMETHYLTRANSFERASE"/>
    <property type="match status" value="1"/>
</dbReference>
<dbReference type="Pfam" id="PF01266">
    <property type="entry name" value="DAO"/>
    <property type="match status" value="1"/>
</dbReference>
<organism evidence="6 7">
    <name type="scientific">Ceratosolen solmsi marchali</name>
    <dbReference type="NCBI Taxonomy" id="326594"/>
    <lineage>
        <taxon>Eukaryota</taxon>
        <taxon>Metazoa</taxon>
        <taxon>Ecdysozoa</taxon>
        <taxon>Arthropoda</taxon>
        <taxon>Hexapoda</taxon>
        <taxon>Insecta</taxon>
        <taxon>Pterygota</taxon>
        <taxon>Neoptera</taxon>
        <taxon>Endopterygota</taxon>
        <taxon>Hymenoptera</taxon>
        <taxon>Apocrita</taxon>
        <taxon>Proctotrupomorpha</taxon>
        <taxon>Chalcidoidea</taxon>
        <taxon>Agaonidae</taxon>
        <taxon>Agaoninae</taxon>
        <taxon>Ceratosolen</taxon>
    </lineage>
</organism>
<dbReference type="FunFam" id="3.50.50.60:FF:000769">
    <property type="entry name" value="Sarcosine dehydrogenase"/>
    <property type="match status" value="1"/>
</dbReference>
<evidence type="ECO:0000256" key="1">
    <source>
        <dbReference type="ARBA" id="ARBA00008609"/>
    </source>
</evidence>
<dbReference type="FunFam" id="2.40.30.110:FF:000008">
    <property type="entry name" value="Sarcosine dehydrogenase"/>
    <property type="match status" value="1"/>
</dbReference>
<feature type="domain" description="FAD dependent oxidoreductase central" evidence="5">
    <location>
        <begin position="433"/>
        <end position="489"/>
    </location>
</feature>
<dbReference type="GeneID" id="105364420"/>
<evidence type="ECO:0000313" key="6">
    <source>
        <dbReference type="Proteomes" id="UP000695007"/>
    </source>
</evidence>
<proteinExistence type="inferred from homology"/>
<dbReference type="InterPro" id="IPR006222">
    <property type="entry name" value="GCVT_N"/>
</dbReference>
<dbReference type="Gene3D" id="3.30.9.10">
    <property type="entry name" value="D-Amino Acid Oxidase, subunit A, domain 2"/>
    <property type="match status" value="1"/>
</dbReference>
<evidence type="ECO:0000313" key="7">
    <source>
        <dbReference type="RefSeq" id="XP_011500635.1"/>
    </source>
</evidence>
<dbReference type="InterPro" id="IPR032503">
    <property type="entry name" value="FAO_M"/>
</dbReference>
<dbReference type="Proteomes" id="UP000695007">
    <property type="component" value="Unplaced"/>
</dbReference>
<dbReference type="GO" id="GO:0005739">
    <property type="term" value="C:mitochondrion"/>
    <property type="evidence" value="ECO:0007669"/>
    <property type="project" value="TreeGrafter"/>
</dbReference>
<evidence type="ECO:0000259" key="3">
    <source>
        <dbReference type="Pfam" id="PF01571"/>
    </source>
</evidence>
<reference evidence="7" key="1">
    <citation type="submission" date="2025-08" db="UniProtKB">
        <authorList>
            <consortium name="RefSeq"/>
        </authorList>
    </citation>
    <scope>IDENTIFICATION</scope>
</reference>
<sequence length="921" mass="103326">MARSTRLAASQTSQQYLGTLTSIVKRVDQMLRAIKTKLIRWNDSLVHGRSIVIKKADATPSSSKAIALPESAEVVIIGGGIAGSNALYQLAKRGLRAVLLERSKLTAGTTWHTAGIVWSLRPCEIEIELLRATQETLEELERETGSSAGWTNNGGLFIAHSETRMDEYRRLVDMGKVFGVGASILGPEDARELFPLLNPKSFQGAIFSPRDGSIEPAAMVAALVKCSAKLGAQVIENCPVTRILTTRKTFGLTQITGVETDHGIIRTNCVLNACGAWSRSIARMVKLDIPLTPMKHAYIITEPMKNVRGAPNIRDHDFKIYFKVQGESLSIGGYETNPIILRCVPQDFAFGLYELDWNVFNAHLEAMVKLVPKLATTGIKSAVCGPESFTPDHKPIMGEDPRCDGFFYSCGYNSAGMMYSGGCAQQIADWIVNGRPRKHMFSHDIRRFTPDQTKDKVWANERTHEAYVKNYSIIFPHDQPLSGRNFKTSPLHEMMINEGAVMEQRQGWERPAWYLREGTAPILPYDYYGNYGTSKNVNHKYEEVLAQDHTFNFPVHHANIRDEAYACRNNAALFDMSCFGKFYLCGPDVQKAANFIFTAKTDSNIDKTVYTCALNKHGGTEADLTITWILPGSSSVIDPIFKGKALYIVSGSISSYHTWAHINKTIAENNFNVSLHDATHQIGILSLQGPNSKKILQNIVDEDINDTELPFLTSKLVRINGKLVRIFRISFVGELGYELHIPLQCCKAIYQAILQRGKPYKVKLAGYRALYSLSCEKGYHLWNADLRADDNPIEANLGFICRKNGKYLGSDVVENLRKNGVKRKLVTLHIKQQVPIWGLETVYRNGEIVGYLRRAEYAHTFGYSIGHVYIKHPRNEIVTTTFLKSGKYEVEILGQMYRAEIYLKSPFDPNNKRLLNNYHEL</sequence>
<dbReference type="InterPro" id="IPR013977">
    <property type="entry name" value="GcvT_C"/>
</dbReference>
<name>A0AAJ6YM98_9HYME</name>
<comment type="similarity">
    <text evidence="1">Belongs to the GcvT family.</text>
</comment>
<evidence type="ECO:0000259" key="5">
    <source>
        <dbReference type="Pfam" id="PF16350"/>
    </source>
</evidence>
<dbReference type="InterPro" id="IPR029043">
    <property type="entry name" value="GcvT/YgfZ_C"/>
</dbReference>